<dbReference type="Gene3D" id="4.10.60.10">
    <property type="entry name" value="Zinc finger, CCHC-type"/>
    <property type="match status" value="1"/>
</dbReference>
<dbReference type="GO" id="GO:0008270">
    <property type="term" value="F:zinc ion binding"/>
    <property type="evidence" value="ECO:0007669"/>
    <property type="project" value="UniProtKB-KW"/>
</dbReference>
<reference evidence="4" key="2">
    <citation type="submission" date="2020-10" db="EMBL/GenBank/DDBJ databases">
        <authorList>
            <person name="Cooper E.A."/>
            <person name="Brenton Z.W."/>
            <person name="Flinn B.S."/>
            <person name="Jenkins J."/>
            <person name="Shu S."/>
            <person name="Flowers D."/>
            <person name="Luo F."/>
            <person name="Wang Y."/>
            <person name="Xia P."/>
            <person name="Barry K."/>
            <person name="Daum C."/>
            <person name="Lipzen A."/>
            <person name="Yoshinaga Y."/>
            <person name="Schmutz J."/>
            <person name="Saski C."/>
            <person name="Vermerris W."/>
            <person name="Kresovich S."/>
        </authorList>
    </citation>
    <scope>NUCLEOTIDE SEQUENCE</scope>
</reference>
<feature type="compositionally biased region" description="Basic residues" evidence="2">
    <location>
        <begin position="486"/>
        <end position="498"/>
    </location>
</feature>
<evidence type="ECO:0000313" key="4">
    <source>
        <dbReference type="EMBL" id="KAG0525223.1"/>
    </source>
</evidence>
<sequence>MAAYGLDVECPHIFDGTHFARWRNWIQCNFKFISPQMWWIVDVGFSCAIDKKVATQAQKKCLHLDFQATNIFYSSMKDNIFGEIIDMKSAHVIWVFLNEKYGAISKEDDVPKVDANEDVEHDYNMVVVEDCSTSWSSEEEDDHSTRSLDKDDDDATSDANDDATSCTLDDEDDGYESDASTSSSTTSPHCFMSHGDTKVSIGDVIVDCDDPNFELVCRLTKALRNKMAKTIKLKNENSFLKTTCEQQKHLLYITTCSQEELKLVHEELCVTHDNLVKDHAFLTKKISNEEMKTSESSSLGSNDQSHIVTNPCDVGKKHVSTSCDDLLSMPCSSQLDACSTSMSLTNLSNKLERCYNSKVTLEHILKTQRNYGDKCGLGFKKKMIKGKRKQEREKLSHFMCYRCHKVGHLANGCPNKEKLKKMKEEERLKHVKCFKCRTWGHLTSMCPTKQLVKHQVKPQQKPQVEQEKKPQVQVNINHHGDDLIMKKKKTRRGGRARHPMQIQDAKMMSKDEGHFASRCPTKLEKKAQATLKRQGNEKQHMSKEENAQSKRSTNSKPISIDDNTMLRKDGSGTSMVAIAKHPAIHTKASPKYVAPNLRGPKLV</sequence>
<feature type="domain" description="CCHC-type" evidence="3">
    <location>
        <begin position="400"/>
        <end position="415"/>
    </location>
</feature>
<feature type="region of interest" description="Disordered" evidence="2">
    <location>
        <begin position="132"/>
        <end position="188"/>
    </location>
</feature>
<evidence type="ECO:0000259" key="3">
    <source>
        <dbReference type="PROSITE" id="PS50158"/>
    </source>
</evidence>
<dbReference type="EMBL" id="CM027685">
    <property type="protein sequence ID" value="KAG0525223.1"/>
    <property type="molecule type" value="Genomic_DNA"/>
</dbReference>
<keyword evidence="1" id="KW-0862">Zinc</keyword>
<proteinExistence type="predicted"/>
<name>A0A921UBC4_SORBI</name>
<evidence type="ECO:0000313" key="5">
    <source>
        <dbReference type="Proteomes" id="UP000807115"/>
    </source>
</evidence>
<keyword evidence="1" id="KW-0863">Zinc-finger</keyword>
<reference evidence="4" key="1">
    <citation type="journal article" date="2019" name="BMC Genomics">
        <title>A new reference genome for Sorghum bicolor reveals high levels of sequence similarity between sweet and grain genotypes: implications for the genetics of sugar metabolism.</title>
        <authorList>
            <person name="Cooper E.A."/>
            <person name="Brenton Z.W."/>
            <person name="Flinn B.S."/>
            <person name="Jenkins J."/>
            <person name="Shu S."/>
            <person name="Flowers D."/>
            <person name="Luo F."/>
            <person name="Wang Y."/>
            <person name="Xia P."/>
            <person name="Barry K."/>
            <person name="Daum C."/>
            <person name="Lipzen A."/>
            <person name="Yoshinaga Y."/>
            <person name="Schmutz J."/>
            <person name="Saski C."/>
            <person name="Vermerris W."/>
            <person name="Kresovich S."/>
        </authorList>
    </citation>
    <scope>NUCLEOTIDE SEQUENCE</scope>
</reference>
<protein>
    <recommendedName>
        <fullName evidence="3">CCHC-type domain-containing protein</fullName>
    </recommendedName>
</protein>
<keyword evidence="1" id="KW-0479">Metal-binding</keyword>
<dbReference type="InterPro" id="IPR001878">
    <property type="entry name" value="Znf_CCHC"/>
</dbReference>
<organism evidence="4 5">
    <name type="scientific">Sorghum bicolor</name>
    <name type="common">Sorghum</name>
    <name type="synonym">Sorghum vulgare</name>
    <dbReference type="NCBI Taxonomy" id="4558"/>
    <lineage>
        <taxon>Eukaryota</taxon>
        <taxon>Viridiplantae</taxon>
        <taxon>Streptophyta</taxon>
        <taxon>Embryophyta</taxon>
        <taxon>Tracheophyta</taxon>
        <taxon>Spermatophyta</taxon>
        <taxon>Magnoliopsida</taxon>
        <taxon>Liliopsida</taxon>
        <taxon>Poales</taxon>
        <taxon>Poaceae</taxon>
        <taxon>PACMAD clade</taxon>
        <taxon>Panicoideae</taxon>
        <taxon>Andropogonodae</taxon>
        <taxon>Andropogoneae</taxon>
        <taxon>Sorghinae</taxon>
        <taxon>Sorghum</taxon>
    </lineage>
</organism>
<dbReference type="Proteomes" id="UP000807115">
    <property type="component" value="Chromosome 6"/>
</dbReference>
<gene>
    <name evidence="4" type="ORF">BDA96_06G037400</name>
</gene>
<dbReference type="InterPro" id="IPR051714">
    <property type="entry name" value="Znf_CCHC_NABP"/>
</dbReference>
<feature type="region of interest" description="Disordered" evidence="2">
    <location>
        <begin position="530"/>
        <end position="568"/>
    </location>
</feature>
<feature type="region of interest" description="Disordered" evidence="2">
    <location>
        <begin position="478"/>
        <end position="502"/>
    </location>
</feature>
<dbReference type="SUPFAM" id="SSF57756">
    <property type="entry name" value="Retrovirus zinc finger-like domains"/>
    <property type="match status" value="1"/>
</dbReference>
<evidence type="ECO:0000256" key="1">
    <source>
        <dbReference type="PROSITE-ProRule" id="PRU00047"/>
    </source>
</evidence>
<dbReference type="InterPro" id="IPR036875">
    <property type="entry name" value="Znf_CCHC_sf"/>
</dbReference>
<feature type="compositionally biased region" description="Acidic residues" evidence="2">
    <location>
        <begin position="150"/>
        <end position="161"/>
    </location>
</feature>
<dbReference type="PANTHER" id="PTHR23002">
    <property type="entry name" value="ZINC FINGER CCHC DOMAIN CONTAINING PROTEIN"/>
    <property type="match status" value="1"/>
</dbReference>
<dbReference type="GO" id="GO:0003676">
    <property type="term" value="F:nucleic acid binding"/>
    <property type="evidence" value="ECO:0007669"/>
    <property type="project" value="InterPro"/>
</dbReference>
<feature type="compositionally biased region" description="Basic and acidic residues" evidence="2">
    <location>
        <begin position="534"/>
        <end position="548"/>
    </location>
</feature>
<dbReference type="SMART" id="SM00343">
    <property type="entry name" value="ZnF_C2HC"/>
    <property type="match status" value="3"/>
</dbReference>
<comment type="caution">
    <text evidence="4">The sequence shown here is derived from an EMBL/GenBank/DDBJ whole genome shotgun (WGS) entry which is preliminary data.</text>
</comment>
<evidence type="ECO:0000256" key="2">
    <source>
        <dbReference type="SAM" id="MobiDB-lite"/>
    </source>
</evidence>
<accession>A0A921UBC4</accession>
<dbReference type="PROSITE" id="PS50158">
    <property type="entry name" value="ZF_CCHC"/>
    <property type="match status" value="1"/>
</dbReference>
<dbReference type="AlphaFoldDB" id="A0A921UBC4"/>